<dbReference type="WBParaSite" id="ACRNAN_scaffold2567.g22394.t1">
    <property type="protein sequence ID" value="ACRNAN_scaffold2567.g22394.t1"/>
    <property type="gene ID" value="ACRNAN_scaffold2567.g22394"/>
</dbReference>
<dbReference type="Proteomes" id="UP000887540">
    <property type="component" value="Unplaced"/>
</dbReference>
<keyword evidence="2" id="KW-0067">ATP-binding</keyword>
<dbReference type="GO" id="GO:0005524">
    <property type="term" value="F:ATP binding"/>
    <property type="evidence" value="ECO:0007669"/>
    <property type="project" value="UniProtKB-KW"/>
</dbReference>
<evidence type="ECO:0000313" key="5">
    <source>
        <dbReference type="WBParaSite" id="ACRNAN_scaffold2567.g22394.t1"/>
    </source>
</evidence>
<dbReference type="SMART" id="SM00220">
    <property type="entry name" value="S_TKc"/>
    <property type="match status" value="1"/>
</dbReference>
<dbReference type="AlphaFoldDB" id="A0A914DIK7"/>
<accession>A0A914DIK7</accession>
<evidence type="ECO:0000313" key="4">
    <source>
        <dbReference type="Proteomes" id="UP000887540"/>
    </source>
</evidence>
<dbReference type="PANTHER" id="PTHR24055">
    <property type="entry name" value="MITOGEN-ACTIVATED PROTEIN KINASE"/>
    <property type="match status" value="1"/>
</dbReference>
<reference evidence="5" key="1">
    <citation type="submission" date="2022-11" db="UniProtKB">
        <authorList>
            <consortium name="WormBaseParasite"/>
        </authorList>
    </citation>
    <scope>IDENTIFICATION</scope>
</reference>
<dbReference type="InterPro" id="IPR000719">
    <property type="entry name" value="Prot_kinase_dom"/>
</dbReference>
<dbReference type="SUPFAM" id="SSF56112">
    <property type="entry name" value="Protein kinase-like (PK-like)"/>
    <property type="match status" value="1"/>
</dbReference>
<dbReference type="Gene3D" id="1.10.510.10">
    <property type="entry name" value="Transferase(Phosphotransferase) domain 1"/>
    <property type="match status" value="1"/>
</dbReference>
<proteinExistence type="predicted"/>
<protein>
    <submittedName>
        <fullName evidence="5">Protein kinase domain-containing protein</fullName>
    </submittedName>
</protein>
<evidence type="ECO:0000259" key="3">
    <source>
        <dbReference type="PROSITE" id="PS50011"/>
    </source>
</evidence>
<dbReference type="InterPro" id="IPR050117">
    <property type="entry name" value="MAPK"/>
</dbReference>
<keyword evidence="1" id="KW-0547">Nucleotide-binding</keyword>
<dbReference type="Pfam" id="PF00069">
    <property type="entry name" value="Pkinase"/>
    <property type="match status" value="1"/>
</dbReference>
<keyword evidence="4" id="KW-1185">Reference proteome</keyword>
<dbReference type="PROSITE" id="PS50011">
    <property type="entry name" value="PROTEIN_KINASE_DOM"/>
    <property type="match status" value="1"/>
</dbReference>
<organism evidence="4 5">
    <name type="scientific">Acrobeloides nanus</name>
    <dbReference type="NCBI Taxonomy" id="290746"/>
    <lineage>
        <taxon>Eukaryota</taxon>
        <taxon>Metazoa</taxon>
        <taxon>Ecdysozoa</taxon>
        <taxon>Nematoda</taxon>
        <taxon>Chromadorea</taxon>
        <taxon>Rhabditida</taxon>
        <taxon>Tylenchina</taxon>
        <taxon>Cephalobomorpha</taxon>
        <taxon>Cephaloboidea</taxon>
        <taxon>Cephalobidae</taxon>
        <taxon>Acrobeloides</taxon>
    </lineage>
</organism>
<dbReference type="GO" id="GO:0004672">
    <property type="term" value="F:protein kinase activity"/>
    <property type="evidence" value="ECO:0007669"/>
    <property type="project" value="InterPro"/>
</dbReference>
<evidence type="ECO:0000256" key="2">
    <source>
        <dbReference type="ARBA" id="ARBA00022840"/>
    </source>
</evidence>
<sequence>MPNLIGWKRQNSYQNGITQTQISETKTTSKILKMSLSVPSNNHHYHERLYIDGGLFRVPTRYLFLSDHILNAGSQGIVIEKFEIKIIDLGLARELADDAPSNIHLSSYVTTRFYRAPEIILDILYDKKVDVWSVGCIFAEILFGHPMFIADSLKIWQKITEELGTPNQDFLSRVSEPARTYAMSQPVYKAKPWNELFPDNVFPPRGTYERPITTPRAGRDLLSKMLVIDPHYRISINQALEHEFVEWPDEVDTVTPPLSKYTGSTDGVQMSENEWKTLLFGQVKQYERDHCIYGKVDAKSAHSCKICRDNKCGCAICTRLEFSIPNGLQL</sequence>
<evidence type="ECO:0000256" key="1">
    <source>
        <dbReference type="ARBA" id="ARBA00022741"/>
    </source>
</evidence>
<feature type="domain" description="Protein kinase" evidence="3">
    <location>
        <begin position="1"/>
        <end position="245"/>
    </location>
</feature>
<name>A0A914DIK7_9BILA</name>
<dbReference type="InterPro" id="IPR011009">
    <property type="entry name" value="Kinase-like_dom_sf"/>
</dbReference>
<dbReference type="Gene3D" id="3.30.200.20">
    <property type="entry name" value="Phosphorylase Kinase, domain 1"/>
    <property type="match status" value="1"/>
</dbReference>